<feature type="region of interest" description="Disordered" evidence="1">
    <location>
        <begin position="25"/>
        <end position="91"/>
    </location>
</feature>
<keyword evidence="4" id="KW-1185">Reference proteome</keyword>
<evidence type="ECO:0000256" key="1">
    <source>
        <dbReference type="SAM" id="MobiDB-lite"/>
    </source>
</evidence>
<proteinExistence type="predicted"/>
<evidence type="ECO:0000256" key="2">
    <source>
        <dbReference type="SAM" id="SignalP"/>
    </source>
</evidence>
<dbReference type="AlphaFoldDB" id="A0A1G9GDZ5"/>
<name>A0A1G9GDZ5_9ACTN</name>
<sequence length="220" mass="22643">MRRPAAAFVLCLVGALSACGVGLPGDRGSDHPSPRASHSASHGKGHSTGHSAGHSGGHSAGASTQGSGRASEPDDDAVPRPRVSRSPLASSLASGDLTLSCGGGRGVEVPELSGLAPAGSFASLPSLDLPLKVKGRIWRDNDERLYVGVVCGVRQPEQFATLVASSTLTAYKGKPALRWVTRTGVRNFMWLDRPGTAVYIGATPGLAAEMEPLANDITER</sequence>
<evidence type="ECO:0008006" key="5">
    <source>
        <dbReference type="Google" id="ProtNLM"/>
    </source>
</evidence>
<dbReference type="EMBL" id="FNFB01000014">
    <property type="protein sequence ID" value="SDK98918.1"/>
    <property type="molecule type" value="Genomic_DNA"/>
</dbReference>
<dbReference type="OrthoDB" id="3533734at2"/>
<evidence type="ECO:0000313" key="3">
    <source>
        <dbReference type="EMBL" id="SDK98918.1"/>
    </source>
</evidence>
<feature type="chain" id="PRO_5038948133" description="Secreted protein" evidence="2">
    <location>
        <begin position="21"/>
        <end position="220"/>
    </location>
</feature>
<keyword evidence="2" id="KW-0732">Signal</keyword>
<dbReference type="PROSITE" id="PS51257">
    <property type="entry name" value="PROKAR_LIPOPROTEIN"/>
    <property type="match status" value="1"/>
</dbReference>
<organism evidence="3 4">
    <name type="scientific">Nonomuraea maritima</name>
    <dbReference type="NCBI Taxonomy" id="683260"/>
    <lineage>
        <taxon>Bacteria</taxon>
        <taxon>Bacillati</taxon>
        <taxon>Actinomycetota</taxon>
        <taxon>Actinomycetes</taxon>
        <taxon>Streptosporangiales</taxon>
        <taxon>Streptosporangiaceae</taxon>
        <taxon>Nonomuraea</taxon>
    </lineage>
</organism>
<protein>
    <recommendedName>
        <fullName evidence="5">Secreted protein</fullName>
    </recommendedName>
</protein>
<gene>
    <name evidence="3" type="ORF">SAMN05421874_11415</name>
</gene>
<evidence type="ECO:0000313" key="4">
    <source>
        <dbReference type="Proteomes" id="UP000198683"/>
    </source>
</evidence>
<accession>A0A1G9GDZ5</accession>
<dbReference type="RefSeq" id="WP_143022136.1">
    <property type="nucleotide sequence ID" value="NZ_FNFB01000014.1"/>
</dbReference>
<reference evidence="3 4" key="1">
    <citation type="submission" date="2016-10" db="EMBL/GenBank/DDBJ databases">
        <authorList>
            <person name="de Groot N.N."/>
        </authorList>
    </citation>
    <scope>NUCLEOTIDE SEQUENCE [LARGE SCALE GENOMIC DNA]</scope>
    <source>
        <strain evidence="3 4">CGMCC 4.5681</strain>
    </source>
</reference>
<dbReference type="Proteomes" id="UP000198683">
    <property type="component" value="Unassembled WGS sequence"/>
</dbReference>
<feature type="signal peptide" evidence="2">
    <location>
        <begin position="1"/>
        <end position="20"/>
    </location>
</feature>